<evidence type="ECO:0000256" key="1">
    <source>
        <dbReference type="ARBA" id="ARBA00007164"/>
    </source>
</evidence>
<comment type="similarity">
    <text evidence="1 9">Belongs to the peptidase S11 family.</text>
</comment>
<evidence type="ECO:0000256" key="7">
    <source>
        <dbReference type="PIRSR" id="PIRSR618044-1"/>
    </source>
</evidence>
<sequence length="324" mass="35313">MILGLLAAFTALLIFLVYYFVIRSHDYTLNLPYNRSDTVYGVQNLNLHSGTAASFAEDLCVTTGDVNTDQIPLAASSAGLFNLNQTEVEYAKDIFTQRSPASITKIMTALVALKYGNLDDQVTVTETAEDIEYGSSVCGIQVGDVLSLRQLIYGLMIPSGNDAAMMIAEHVAGSVDQFVALMNEEAAALGATDTHFTNPHGLTEEGHYTSVYDIYLMFNAAMEYDVFEDAISRTNYYAEYTRGDGSAVAVTWESTDWYFTGASEPPEGVTVFGGKTGTTEDAGNCLALMSKDLYGNPYLSIILDADTKDSLYEEMNQLLSLIEN</sequence>
<protein>
    <submittedName>
        <fullName evidence="11">D-alanyl-D-alanine carboxypeptidase</fullName>
    </submittedName>
</protein>
<feature type="binding site" evidence="8">
    <location>
        <position position="275"/>
    </location>
    <ligand>
        <name>substrate</name>
    </ligand>
</feature>
<comment type="caution">
    <text evidence="11">The sequence shown here is derived from an EMBL/GenBank/DDBJ whole genome shotgun (WGS) entry which is preliminary data.</text>
</comment>
<dbReference type="GO" id="GO:0006508">
    <property type="term" value="P:proteolysis"/>
    <property type="evidence" value="ECO:0007669"/>
    <property type="project" value="InterPro"/>
</dbReference>
<dbReference type="GO" id="GO:0008360">
    <property type="term" value="P:regulation of cell shape"/>
    <property type="evidence" value="ECO:0007669"/>
    <property type="project" value="UniProtKB-KW"/>
</dbReference>
<keyword evidence="11" id="KW-0645">Protease</keyword>
<feature type="domain" description="Peptidase S11 D-alanyl-D-alanine carboxypeptidase A N-terminal" evidence="10">
    <location>
        <begin position="72"/>
        <end position="306"/>
    </location>
</feature>
<dbReference type="GO" id="GO:0071555">
    <property type="term" value="P:cell wall organization"/>
    <property type="evidence" value="ECO:0007669"/>
    <property type="project" value="UniProtKB-KW"/>
</dbReference>
<reference evidence="11" key="1">
    <citation type="submission" date="2020-10" db="EMBL/GenBank/DDBJ databases">
        <authorList>
            <person name="Gilroy R."/>
        </authorList>
    </citation>
    <scope>NUCLEOTIDE SEQUENCE</scope>
    <source>
        <strain evidence="11">ChiSjej4B22-8148</strain>
    </source>
</reference>
<organism evidence="11 12">
    <name type="scientific">Candidatus Choladousia intestinavium</name>
    <dbReference type="NCBI Taxonomy" id="2840727"/>
    <lineage>
        <taxon>Bacteria</taxon>
        <taxon>Bacillati</taxon>
        <taxon>Bacillota</taxon>
        <taxon>Clostridia</taxon>
        <taxon>Lachnospirales</taxon>
        <taxon>Lachnospiraceae</taxon>
        <taxon>Lachnospiraceae incertae sedis</taxon>
        <taxon>Candidatus Choladousia</taxon>
    </lineage>
</organism>
<evidence type="ECO:0000256" key="6">
    <source>
        <dbReference type="ARBA" id="ARBA00023316"/>
    </source>
</evidence>
<gene>
    <name evidence="11" type="ORF">IAB31_02290</name>
</gene>
<evidence type="ECO:0000313" key="11">
    <source>
        <dbReference type="EMBL" id="HIR12736.1"/>
    </source>
</evidence>
<proteinExistence type="inferred from homology"/>
<dbReference type="SUPFAM" id="SSF56601">
    <property type="entry name" value="beta-lactamase/transpeptidase-like"/>
    <property type="match status" value="1"/>
</dbReference>
<feature type="active site" description="Proton acceptor" evidence="7">
    <location>
        <position position="105"/>
    </location>
</feature>
<dbReference type="InterPro" id="IPR001967">
    <property type="entry name" value="Peptidase_S11_N"/>
</dbReference>
<dbReference type="PRINTS" id="PR00725">
    <property type="entry name" value="DADACBPTASE1"/>
</dbReference>
<keyword evidence="6" id="KW-0961">Cell wall biogenesis/degradation</keyword>
<keyword evidence="5" id="KW-0573">Peptidoglycan synthesis</keyword>
<evidence type="ECO:0000256" key="3">
    <source>
        <dbReference type="ARBA" id="ARBA00022801"/>
    </source>
</evidence>
<dbReference type="Proteomes" id="UP000886757">
    <property type="component" value="Unassembled WGS sequence"/>
</dbReference>
<name>A0A9D1D8E9_9FIRM</name>
<evidence type="ECO:0000256" key="2">
    <source>
        <dbReference type="ARBA" id="ARBA00022729"/>
    </source>
</evidence>
<feature type="active site" evidence="7">
    <location>
        <position position="159"/>
    </location>
</feature>
<dbReference type="Gene3D" id="3.40.710.10">
    <property type="entry name" value="DD-peptidase/beta-lactamase superfamily"/>
    <property type="match status" value="1"/>
</dbReference>
<dbReference type="Pfam" id="PF00768">
    <property type="entry name" value="Peptidase_S11"/>
    <property type="match status" value="1"/>
</dbReference>
<evidence type="ECO:0000256" key="5">
    <source>
        <dbReference type="ARBA" id="ARBA00022984"/>
    </source>
</evidence>
<dbReference type="GO" id="GO:0009252">
    <property type="term" value="P:peptidoglycan biosynthetic process"/>
    <property type="evidence" value="ECO:0007669"/>
    <property type="project" value="UniProtKB-KW"/>
</dbReference>
<keyword evidence="3" id="KW-0378">Hydrolase</keyword>
<evidence type="ECO:0000256" key="4">
    <source>
        <dbReference type="ARBA" id="ARBA00022960"/>
    </source>
</evidence>
<reference evidence="11" key="2">
    <citation type="journal article" date="2021" name="PeerJ">
        <title>Extensive microbial diversity within the chicken gut microbiome revealed by metagenomics and culture.</title>
        <authorList>
            <person name="Gilroy R."/>
            <person name="Ravi A."/>
            <person name="Getino M."/>
            <person name="Pursley I."/>
            <person name="Horton D.L."/>
            <person name="Alikhan N.F."/>
            <person name="Baker D."/>
            <person name="Gharbi K."/>
            <person name="Hall N."/>
            <person name="Watson M."/>
            <person name="Adriaenssens E.M."/>
            <person name="Foster-Nyarko E."/>
            <person name="Jarju S."/>
            <person name="Secka A."/>
            <person name="Antonio M."/>
            <person name="Oren A."/>
            <person name="Chaudhuri R.R."/>
            <person name="La Ragione R."/>
            <person name="Hildebrand F."/>
            <person name="Pallen M.J."/>
        </authorList>
    </citation>
    <scope>NUCLEOTIDE SEQUENCE</scope>
    <source>
        <strain evidence="11">ChiSjej4B22-8148</strain>
    </source>
</reference>
<dbReference type="PANTHER" id="PTHR21581">
    <property type="entry name" value="D-ALANYL-D-ALANINE CARBOXYPEPTIDASE"/>
    <property type="match status" value="1"/>
</dbReference>
<evidence type="ECO:0000259" key="10">
    <source>
        <dbReference type="Pfam" id="PF00768"/>
    </source>
</evidence>
<dbReference type="PANTHER" id="PTHR21581:SF33">
    <property type="entry name" value="D-ALANYL-D-ALANINE CARBOXYPEPTIDASE DACB"/>
    <property type="match status" value="1"/>
</dbReference>
<evidence type="ECO:0000313" key="12">
    <source>
        <dbReference type="Proteomes" id="UP000886757"/>
    </source>
</evidence>
<evidence type="ECO:0000256" key="8">
    <source>
        <dbReference type="PIRSR" id="PIRSR618044-2"/>
    </source>
</evidence>
<evidence type="ECO:0000256" key="9">
    <source>
        <dbReference type="RuleBase" id="RU004016"/>
    </source>
</evidence>
<dbReference type="InterPro" id="IPR018044">
    <property type="entry name" value="Peptidase_S11"/>
</dbReference>
<dbReference type="GO" id="GO:0009002">
    <property type="term" value="F:serine-type D-Ala-D-Ala carboxypeptidase activity"/>
    <property type="evidence" value="ECO:0007669"/>
    <property type="project" value="InterPro"/>
</dbReference>
<dbReference type="EMBL" id="DVGK01000031">
    <property type="protein sequence ID" value="HIR12736.1"/>
    <property type="molecule type" value="Genomic_DNA"/>
</dbReference>
<dbReference type="InterPro" id="IPR012338">
    <property type="entry name" value="Beta-lactam/transpept-like"/>
</dbReference>
<dbReference type="AlphaFoldDB" id="A0A9D1D8E9"/>
<accession>A0A9D1D8E9</accession>
<keyword evidence="2" id="KW-0732">Signal</keyword>
<keyword evidence="11" id="KW-0121">Carboxypeptidase</keyword>
<keyword evidence="4" id="KW-0133">Cell shape</keyword>
<feature type="active site" description="Acyl-ester intermediate" evidence="7">
    <location>
        <position position="102"/>
    </location>
</feature>